<gene>
    <name evidence="1" type="ORF">NHN17_16015</name>
</gene>
<dbReference type="RefSeq" id="WP_255043625.1">
    <property type="nucleotide sequence ID" value="NZ_JANEYT010000039.1"/>
</dbReference>
<reference evidence="1 2" key="1">
    <citation type="submission" date="2022-07" db="EMBL/GenBank/DDBJ databases">
        <title>Photobacterium pectinilyticum sp. nov., a marine bacterium isolated from surface seawater of Qingdao offshore.</title>
        <authorList>
            <person name="Wang X."/>
        </authorList>
    </citation>
    <scope>NUCLEOTIDE SEQUENCE [LARGE SCALE GENOMIC DNA]</scope>
    <source>
        <strain evidence="1 2">ZSDE20</strain>
    </source>
</reference>
<dbReference type="Pfam" id="PF17419">
    <property type="entry name" value="MauJ"/>
    <property type="match status" value="1"/>
</dbReference>
<dbReference type="EMBL" id="JANEYT010000039">
    <property type="protein sequence ID" value="MCQ1059558.1"/>
    <property type="molecule type" value="Genomic_DNA"/>
</dbReference>
<dbReference type="Proteomes" id="UP001524460">
    <property type="component" value="Unassembled WGS sequence"/>
</dbReference>
<keyword evidence="2" id="KW-1185">Reference proteome</keyword>
<organism evidence="1 2">
    <name type="scientific">Photobacterium pectinilyticum</name>
    <dbReference type="NCBI Taxonomy" id="2906793"/>
    <lineage>
        <taxon>Bacteria</taxon>
        <taxon>Pseudomonadati</taxon>
        <taxon>Pseudomonadota</taxon>
        <taxon>Gammaproteobacteria</taxon>
        <taxon>Vibrionales</taxon>
        <taxon>Vibrionaceae</taxon>
        <taxon>Photobacterium</taxon>
    </lineage>
</organism>
<protein>
    <submittedName>
        <fullName evidence="1">Uncharacterized protein</fullName>
    </submittedName>
</protein>
<evidence type="ECO:0000313" key="2">
    <source>
        <dbReference type="Proteomes" id="UP001524460"/>
    </source>
</evidence>
<proteinExistence type="predicted"/>
<dbReference type="InterPro" id="IPR035383">
    <property type="entry name" value="MauJ"/>
</dbReference>
<accession>A0ABT1N493</accession>
<name>A0ABT1N493_9GAMM</name>
<comment type="caution">
    <text evidence="1">The sequence shown here is derived from an EMBL/GenBank/DDBJ whole genome shotgun (WGS) entry which is preliminary data.</text>
</comment>
<sequence length="232" mass="26784">MPISIQDGIVNEKWILPYDGEEVILGVKNSLHPHSFTISNKNGFGRKDPWNIFFRVLNEIVWYYRVKVREINGLNSSYCATMNFIPNDDSYALHMDCFKQRVFSDAQHLALGFFREGVSSGSAYYEFLCYAKILEIPFKNGKCKGAWIEQQIPTLEGEQARTLRDRKPHFLNGKKLEDWLREDGRHALSHATIQGSQTVRDPNSYSDWNEIKWGNAVMHELAVRAIKLIGIE</sequence>
<evidence type="ECO:0000313" key="1">
    <source>
        <dbReference type="EMBL" id="MCQ1059558.1"/>
    </source>
</evidence>